<keyword evidence="5 8" id="KW-0472">Membrane</keyword>
<feature type="transmembrane region" description="Helical" evidence="8">
    <location>
        <begin position="109"/>
        <end position="128"/>
    </location>
</feature>
<keyword evidence="3 8" id="KW-0812">Transmembrane</keyword>
<comment type="similarity">
    <text evidence="2 8">Belongs to the peroxisomal membrane protein PXMP2/4 family.</text>
</comment>
<evidence type="ECO:0000256" key="1">
    <source>
        <dbReference type="ARBA" id="ARBA00004141"/>
    </source>
</evidence>
<dbReference type="PANTHER" id="PTHR11266">
    <property type="entry name" value="PEROXISOMAL MEMBRANE PROTEIN 2, PXMP2 MPV17"/>
    <property type="match status" value="1"/>
</dbReference>
<dbReference type="PANTHER" id="PTHR11266:SF17">
    <property type="entry name" value="PROTEIN MPV17"/>
    <property type="match status" value="1"/>
</dbReference>
<protein>
    <recommendedName>
        <fullName evidence="6">Mitochondrial inner membrane protein Mpv17</fullName>
    </recommendedName>
    <alternativeName>
        <fullName evidence="7">Protein Mpv17</fullName>
    </alternativeName>
</protein>
<evidence type="ECO:0000313" key="10">
    <source>
        <dbReference type="Proteomes" id="UP001174136"/>
    </source>
</evidence>
<accession>A0AA47NRG5</accession>
<dbReference type="GO" id="GO:0005739">
    <property type="term" value="C:mitochondrion"/>
    <property type="evidence" value="ECO:0007669"/>
    <property type="project" value="TreeGrafter"/>
</dbReference>
<organism evidence="9 10">
    <name type="scientific">Merluccius polli</name>
    <name type="common">Benguela hake</name>
    <name type="synonym">Merluccius cadenati</name>
    <dbReference type="NCBI Taxonomy" id="89951"/>
    <lineage>
        <taxon>Eukaryota</taxon>
        <taxon>Metazoa</taxon>
        <taxon>Chordata</taxon>
        <taxon>Craniata</taxon>
        <taxon>Vertebrata</taxon>
        <taxon>Euteleostomi</taxon>
        <taxon>Actinopterygii</taxon>
        <taxon>Neopterygii</taxon>
        <taxon>Teleostei</taxon>
        <taxon>Neoteleostei</taxon>
        <taxon>Acanthomorphata</taxon>
        <taxon>Zeiogadaria</taxon>
        <taxon>Gadariae</taxon>
        <taxon>Gadiformes</taxon>
        <taxon>Gadoidei</taxon>
        <taxon>Merlucciidae</taxon>
        <taxon>Merluccius</taxon>
    </lineage>
</organism>
<evidence type="ECO:0000256" key="5">
    <source>
        <dbReference type="ARBA" id="ARBA00023136"/>
    </source>
</evidence>
<evidence type="ECO:0000256" key="4">
    <source>
        <dbReference type="ARBA" id="ARBA00022989"/>
    </source>
</evidence>
<dbReference type="Pfam" id="PF04117">
    <property type="entry name" value="Mpv17_PMP22"/>
    <property type="match status" value="1"/>
</dbReference>
<evidence type="ECO:0000256" key="7">
    <source>
        <dbReference type="ARBA" id="ARBA00049801"/>
    </source>
</evidence>
<sequence length="231" mass="25980">MAGLWRSYQALMTRHPWSVQILTAGTNTHCLQIHNLSTSYTKVSIIAIHALVSKTETLPFYYPRIYVKYYYIDQSVLLSSLVGAGDVISQQLIERRGLANHSGRRTARMMAIGFCFVGPVIGGWYKVLDRLVIGGSKSAAMKKMLVDQLAFAPCFLGVFLGLSGALNGLTMEQNAAKLRRDYPDALISNYYLWPPVQIANFYFVPLHHRLAVVQIVALTWNSYLSWKANQM</sequence>
<evidence type="ECO:0000256" key="8">
    <source>
        <dbReference type="RuleBase" id="RU363053"/>
    </source>
</evidence>
<keyword evidence="10" id="KW-1185">Reference proteome</keyword>
<evidence type="ECO:0000256" key="2">
    <source>
        <dbReference type="ARBA" id="ARBA00006824"/>
    </source>
</evidence>
<dbReference type="EMBL" id="JAOPHQ010005414">
    <property type="protein sequence ID" value="KAK0135631.1"/>
    <property type="molecule type" value="Genomic_DNA"/>
</dbReference>
<feature type="transmembrane region" description="Helical" evidence="8">
    <location>
        <begin position="148"/>
        <end position="170"/>
    </location>
</feature>
<comment type="caution">
    <text evidence="9">The sequence shown here is derived from an EMBL/GenBank/DDBJ whole genome shotgun (WGS) entry which is preliminary data.</text>
</comment>
<reference evidence="9" key="1">
    <citation type="journal article" date="2023" name="Front. Mar. Sci.">
        <title>A new Merluccius polli reference genome to investigate the effects of global change in West African waters.</title>
        <authorList>
            <person name="Mateo J.L."/>
            <person name="Blanco-Fernandez C."/>
            <person name="Garcia-Vazquez E."/>
            <person name="Machado-Schiaffino G."/>
        </authorList>
    </citation>
    <scope>NUCLEOTIDE SEQUENCE</scope>
    <source>
        <strain evidence="9">C29</strain>
        <tissue evidence="9">Fin</tissue>
    </source>
</reference>
<keyword evidence="4 8" id="KW-1133">Transmembrane helix</keyword>
<dbReference type="GO" id="GO:0016020">
    <property type="term" value="C:membrane"/>
    <property type="evidence" value="ECO:0007669"/>
    <property type="project" value="UniProtKB-SubCell"/>
</dbReference>
<dbReference type="Proteomes" id="UP001174136">
    <property type="component" value="Unassembled WGS sequence"/>
</dbReference>
<dbReference type="GO" id="GO:0015267">
    <property type="term" value="F:channel activity"/>
    <property type="evidence" value="ECO:0007669"/>
    <property type="project" value="TreeGrafter"/>
</dbReference>
<evidence type="ECO:0000256" key="6">
    <source>
        <dbReference type="ARBA" id="ARBA00049743"/>
    </source>
</evidence>
<comment type="subcellular location">
    <subcellularLocation>
        <location evidence="1">Membrane</location>
        <topology evidence="1">Multi-pass membrane protein</topology>
    </subcellularLocation>
</comment>
<evidence type="ECO:0000256" key="3">
    <source>
        <dbReference type="ARBA" id="ARBA00022692"/>
    </source>
</evidence>
<name>A0AA47NRG5_MERPO</name>
<dbReference type="AlphaFoldDB" id="A0AA47NRG5"/>
<evidence type="ECO:0000313" key="9">
    <source>
        <dbReference type="EMBL" id="KAK0135631.1"/>
    </source>
</evidence>
<gene>
    <name evidence="9" type="primary">mpv17</name>
    <name evidence="9" type="ORF">N1851_028494</name>
</gene>
<dbReference type="InterPro" id="IPR007248">
    <property type="entry name" value="Mpv17_PMP22"/>
</dbReference>
<dbReference type="GO" id="GO:1901858">
    <property type="term" value="P:regulation of mitochondrial DNA metabolic process"/>
    <property type="evidence" value="ECO:0007669"/>
    <property type="project" value="TreeGrafter"/>
</dbReference>
<proteinExistence type="inferred from homology"/>